<keyword evidence="3 6" id="KW-0812">Transmembrane</keyword>
<name>A0A226DHI5_FOLCA</name>
<keyword evidence="8" id="KW-1185">Reference proteome</keyword>
<evidence type="ECO:0000256" key="5">
    <source>
        <dbReference type="ARBA" id="ARBA00023136"/>
    </source>
</evidence>
<dbReference type="EMBL" id="LNIX01000019">
    <property type="protein sequence ID" value="OXA44418.1"/>
    <property type="molecule type" value="Genomic_DNA"/>
</dbReference>
<evidence type="ECO:0000256" key="3">
    <source>
        <dbReference type="ARBA" id="ARBA00022692"/>
    </source>
</evidence>
<evidence type="ECO:0000256" key="6">
    <source>
        <dbReference type="SAM" id="Phobius"/>
    </source>
</evidence>
<dbReference type="Pfam" id="PF08395">
    <property type="entry name" value="7tm_7"/>
    <property type="match status" value="1"/>
</dbReference>
<feature type="transmembrane region" description="Helical" evidence="6">
    <location>
        <begin position="198"/>
        <end position="217"/>
    </location>
</feature>
<keyword evidence="4 6" id="KW-1133">Transmembrane helix</keyword>
<keyword evidence="5 6" id="KW-0472">Membrane</keyword>
<dbReference type="AlphaFoldDB" id="A0A226DHI5"/>
<feature type="transmembrane region" description="Helical" evidence="6">
    <location>
        <begin position="311"/>
        <end position="330"/>
    </location>
</feature>
<feature type="transmembrane region" description="Helical" evidence="6">
    <location>
        <begin position="96"/>
        <end position="114"/>
    </location>
</feature>
<proteinExistence type="predicted"/>
<organism evidence="7 8">
    <name type="scientific">Folsomia candida</name>
    <name type="common">Springtail</name>
    <dbReference type="NCBI Taxonomy" id="158441"/>
    <lineage>
        <taxon>Eukaryota</taxon>
        <taxon>Metazoa</taxon>
        <taxon>Ecdysozoa</taxon>
        <taxon>Arthropoda</taxon>
        <taxon>Hexapoda</taxon>
        <taxon>Collembola</taxon>
        <taxon>Entomobryomorpha</taxon>
        <taxon>Isotomoidea</taxon>
        <taxon>Isotomidae</taxon>
        <taxon>Proisotominae</taxon>
        <taxon>Folsomia</taxon>
    </lineage>
</organism>
<comment type="subcellular location">
    <subcellularLocation>
        <location evidence="1">Cell membrane</location>
        <topology evidence="1">Multi-pass membrane protein</topology>
    </subcellularLocation>
</comment>
<feature type="transmembrane region" description="Helical" evidence="6">
    <location>
        <begin position="156"/>
        <end position="178"/>
    </location>
</feature>
<evidence type="ECO:0000256" key="1">
    <source>
        <dbReference type="ARBA" id="ARBA00004651"/>
    </source>
</evidence>
<dbReference type="GO" id="GO:0005886">
    <property type="term" value="C:plasma membrane"/>
    <property type="evidence" value="ECO:0007669"/>
    <property type="project" value="UniProtKB-SubCell"/>
</dbReference>
<keyword evidence="2" id="KW-1003">Cell membrane</keyword>
<feature type="transmembrane region" description="Helical" evidence="6">
    <location>
        <begin position="59"/>
        <end position="84"/>
    </location>
</feature>
<protein>
    <recommendedName>
        <fullName evidence="9">Gustatory receptor</fullName>
    </recommendedName>
</protein>
<evidence type="ECO:0000256" key="2">
    <source>
        <dbReference type="ARBA" id="ARBA00022475"/>
    </source>
</evidence>
<evidence type="ECO:0000313" key="8">
    <source>
        <dbReference type="Proteomes" id="UP000198287"/>
    </source>
</evidence>
<sequence>MRLEKCADLQPTSASIYVPFYKYLKYVGIYPYAFEFHPVPKNFTGIHPLRKLSTQKSGLFVIFNRFVILVNFMQTLFLLAQLVWTISTQHSDSSMILNLIAWFGLYGLGLVVVVKQFMDGEAICQWITETNAMELEIYERYNSRNPSSHKTAFRRLAIKMVLFSLTGAGITITHHLQYPDSPVFIYSILSKSSYFKNPLFLTLSTILHTLFMIYELGFMVQHVSGCLNFCRVLESCLNLMSFESREKFAPFELLVELDQALIYYKRLDHLVKESNKLFAWNLAIIMGGYSLMGCIVAFLPLHYWDSNSPLMLGYIFLFVTMMYIFCRTIPGMGKVYEVSKSFRVSWLRGVSYSKDSLNLVVEQGNYFKLLKLRLQSCIPFGFKCGNFFYIKTSTILTFFSAIATYVIILLQLDI</sequence>
<evidence type="ECO:0000313" key="7">
    <source>
        <dbReference type="EMBL" id="OXA44418.1"/>
    </source>
</evidence>
<dbReference type="Proteomes" id="UP000198287">
    <property type="component" value="Unassembled WGS sequence"/>
</dbReference>
<comment type="caution">
    <text evidence="7">The sequence shown here is derived from an EMBL/GenBank/DDBJ whole genome shotgun (WGS) entry which is preliminary data.</text>
</comment>
<feature type="transmembrane region" description="Helical" evidence="6">
    <location>
        <begin position="388"/>
        <end position="412"/>
    </location>
</feature>
<dbReference type="GO" id="GO:0050909">
    <property type="term" value="P:sensory perception of taste"/>
    <property type="evidence" value="ECO:0007669"/>
    <property type="project" value="InterPro"/>
</dbReference>
<accession>A0A226DHI5</accession>
<gene>
    <name evidence="7" type="ORF">Fcan01_20564</name>
</gene>
<evidence type="ECO:0008006" key="9">
    <source>
        <dbReference type="Google" id="ProtNLM"/>
    </source>
</evidence>
<evidence type="ECO:0000256" key="4">
    <source>
        <dbReference type="ARBA" id="ARBA00022989"/>
    </source>
</evidence>
<reference evidence="7 8" key="1">
    <citation type="submission" date="2015-12" db="EMBL/GenBank/DDBJ databases">
        <title>The genome of Folsomia candida.</title>
        <authorList>
            <person name="Faddeeva A."/>
            <person name="Derks M.F."/>
            <person name="Anvar Y."/>
            <person name="Smit S."/>
            <person name="Van Straalen N."/>
            <person name="Roelofs D."/>
        </authorList>
    </citation>
    <scope>NUCLEOTIDE SEQUENCE [LARGE SCALE GENOMIC DNA]</scope>
    <source>
        <strain evidence="7 8">VU population</strain>
        <tissue evidence="7">Whole body</tissue>
    </source>
</reference>
<feature type="transmembrane region" description="Helical" evidence="6">
    <location>
        <begin position="277"/>
        <end position="299"/>
    </location>
</feature>
<dbReference type="InterPro" id="IPR013604">
    <property type="entry name" value="7TM_chemorcpt"/>
</dbReference>